<evidence type="ECO:0000259" key="1">
    <source>
        <dbReference type="PROSITE" id="PS50925"/>
    </source>
</evidence>
<comment type="caution">
    <text evidence="2">The sequence shown here is derived from an EMBL/GenBank/DDBJ whole genome shotgun (WGS) entry which is preliminary data.</text>
</comment>
<dbReference type="OrthoDB" id="196105at2"/>
<dbReference type="SMART" id="SM01034">
    <property type="entry name" value="BLUF"/>
    <property type="match status" value="1"/>
</dbReference>
<dbReference type="Proteomes" id="UP000305887">
    <property type="component" value="Unassembled WGS sequence"/>
</dbReference>
<gene>
    <name evidence="2" type="ORF">FHG66_20820</name>
</gene>
<keyword evidence="3" id="KW-1185">Reference proteome</keyword>
<dbReference type="PROSITE" id="PS50925">
    <property type="entry name" value="BLUF"/>
    <property type="match status" value="1"/>
</dbReference>
<evidence type="ECO:0000313" key="2">
    <source>
        <dbReference type="EMBL" id="TNC43767.1"/>
    </source>
</evidence>
<dbReference type="GO" id="GO:0009882">
    <property type="term" value="F:blue light photoreceptor activity"/>
    <property type="evidence" value="ECO:0007669"/>
    <property type="project" value="InterPro"/>
</dbReference>
<evidence type="ECO:0000313" key="3">
    <source>
        <dbReference type="Proteomes" id="UP000305887"/>
    </source>
</evidence>
<dbReference type="EMBL" id="VDFU01000061">
    <property type="protein sequence ID" value="TNC43767.1"/>
    <property type="molecule type" value="Genomic_DNA"/>
</dbReference>
<reference evidence="2 3" key="1">
    <citation type="submission" date="2019-06" db="EMBL/GenBank/DDBJ databases">
        <title>YIM 131921 draft genome.</title>
        <authorList>
            <person name="Jiang L."/>
        </authorList>
    </citation>
    <scope>NUCLEOTIDE SEQUENCE [LARGE SCALE GENOMIC DNA]</scope>
    <source>
        <strain evidence="2 3">YIM 131921</strain>
    </source>
</reference>
<dbReference type="InterPro" id="IPR036046">
    <property type="entry name" value="Acylphosphatase-like_dom_sf"/>
</dbReference>
<dbReference type="SUPFAM" id="SSF54975">
    <property type="entry name" value="Acylphosphatase/BLUF domain-like"/>
    <property type="match status" value="1"/>
</dbReference>
<protein>
    <submittedName>
        <fullName evidence="2">BLUF domain-containing protein</fullName>
    </submittedName>
</protein>
<accession>A0A5C4MIT8</accession>
<organism evidence="2 3">
    <name type="scientific">Rubellimicrobium rubrum</name>
    <dbReference type="NCBI Taxonomy" id="2585369"/>
    <lineage>
        <taxon>Bacteria</taxon>
        <taxon>Pseudomonadati</taxon>
        <taxon>Pseudomonadota</taxon>
        <taxon>Alphaproteobacteria</taxon>
        <taxon>Rhodobacterales</taxon>
        <taxon>Roseobacteraceae</taxon>
        <taxon>Rubellimicrobium</taxon>
    </lineage>
</organism>
<dbReference type="Gene3D" id="3.30.70.100">
    <property type="match status" value="1"/>
</dbReference>
<dbReference type="GO" id="GO:0071949">
    <property type="term" value="F:FAD binding"/>
    <property type="evidence" value="ECO:0007669"/>
    <property type="project" value="InterPro"/>
</dbReference>
<dbReference type="Pfam" id="PF04940">
    <property type="entry name" value="BLUF"/>
    <property type="match status" value="1"/>
</dbReference>
<name>A0A5C4MIT8_9RHOB</name>
<sequence length="175" mass="19630">MDWLAGAMTWSGDTNPPGRGALVSDLLSLSLACVGEPRQMPLCRLVYASLRGPRSPSDLVKILETSEARNAVEAITGALVLTPDHYLQLLEGERRVVDACYQRICRDPRHSYVGLILFELIDERLFPDWSMSAVDLSEGDGMAPYTEGKEFRPEELPRAVIEQLFRDVAARLRRR</sequence>
<feature type="domain" description="BLUF" evidence="1">
    <location>
        <begin position="42"/>
        <end position="132"/>
    </location>
</feature>
<proteinExistence type="predicted"/>
<dbReference type="AlphaFoldDB" id="A0A5C4MIT8"/>
<dbReference type="InterPro" id="IPR007024">
    <property type="entry name" value="BLUF_domain"/>
</dbReference>